<accession>X1RQU6</accession>
<evidence type="ECO:0000313" key="1">
    <source>
        <dbReference type="EMBL" id="GAI83008.1"/>
    </source>
</evidence>
<dbReference type="EMBL" id="BARW01008309">
    <property type="protein sequence ID" value="GAI83008.1"/>
    <property type="molecule type" value="Genomic_DNA"/>
</dbReference>
<reference evidence="1" key="1">
    <citation type="journal article" date="2014" name="Front. Microbiol.">
        <title>High frequency of phylogenetically diverse reductive dehalogenase-homologous genes in deep subseafloor sedimentary metagenomes.</title>
        <authorList>
            <person name="Kawai M."/>
            <person name="Futagami T."/>
            <person name="Toyoda A."/>
            <person name="Takaki Y."/>
            <person name="Nishi S."/>
            <person name="Hori S."/>
            <person name="Arai W."/>
            <person name="Tsubouchi T."/>
            <person name="Morono Y."/>
            <person name="Uchiyama I."/>
            <person name="Ito T."/>
            <person name="Fujiyama A."/>
            <person name="Inagaki F."/>
            <person name="Takami H."/>
        </authorList>
    </citation>
    <scope>NUCLEOTIDE SEQUENCE</scope>
    <source>
        <strain evidence="1">Expedition CK06-06</strain>
    </source>
</reference>
<dbReference type="SUPFAM" id="SSF69318">
    <property type="entry name" value="Integrin alpha N-terminal domain"/>
    <property type="match status" value="1"/>
</dbReference>
<proteinExistence type="predicted"/>
<gene>
    <name evidence="1" type="ORF">S12H4_17076</name>
</gene>
<sequence length="209" mass="23331">TENKVSAVAAFDINGEGPAAQPAILLLDGQKGQLQILEAGDDKTYRFVKELDVGKWNAATHLKLLFAPLTGSEAKSILLFDSEKFALITPPSTDNVPHHLEQQFSYETKIKDGVYGNLTAGDINSDGRPDIIMVEYNRNHIEILALDSQTKPIPAMRFKIFEQKRYRNAKSRAKSSVEPRELKIADVTGDDKNDLVTIIHDRIIIYPQD</sequence>
<evidence type="ECO:0008006" key="2">
    <source>
        <dbReference type="Google" id="ProtNLM"/>
    </source>
</evidence>
<comment type="caution">
    <text evidence="1">The sequence shown here is derived from an EMBL/GenBank/DDBJ whole genome shotgun (WGS) entry which is preliminary data.</text>
</comment>
<dbReference type="InterPro" id="IPR028994">
    <property type="entry name" value="Integrin_alpha_N"/>
</dbReference>
<dbReference type="AlphaFoldDB" id="X1RQU6"/>
<organism evidence="1">
    <name type="scientific">marine sediment metagenome</name>
    <dbReference type="NCBI Taxonomy" id="412755"/>
    <lineage>
        <taxon>unclassified sequences</taxon>
        <taxon>metagenomes</taxon>
        <taxon>ecological metagenomes</taxon>
    </lineage>
</organism>
<name>X1RQU6_9ZZZZ</name>
<protein>
    <recommendedName>
        <fullName evidence="2">VCBS repeat-containing protein</fullName>
    </recommendedName>
</protein>
<feature type="non-terminal residue" evidence="1">
    <location>
        <position position="1"/>
    </location>
</feature>